<dbReference type="EMBL" id="PUJW01000066">
    <property type="protein sequence ID" value="NHB94694.1"/>
    <property type="molecule type" value="Genomic_DNA"/>
</dbReference>
<dbReference type="Proteomes" id="UP000591844">
    <property type="component" value="Unassembled WGS sequence"/>
</dbReference>
<reference evidence="1 2" key="1">
    <citation type="submission" date="2018-02" db="EMBL/GenBank/DDBJ databases">
        <authorList>
            <person name="Machado R.A."/>
        </authorList>
    </citation>
    <scope>NUCLEOTIDE SEQUENCE [LARGE SCALE GENOMIC DNA]</scope>
    <source>
        <strain evidence="1 2">DSM 19724</strain>
    </source>
</reference>
<evidence type="ECO:0008006" key="3">
    <source>
        <dbReference type="Google" id="ProtNLM"/>
    </source>
</evidence>
<proteinExistence type="predicted"/>
<organism evidence="1 2">
    <name type="scientific">Photorhabdus cinerea</name>
    <dbReference type="NCBI Taxonomy" id="471575"/>
    <lineage>
        <taxon>Bacteria</taxon>
        <taxon>Pseudomonadati</taxon>
        <taxon>Pseudomonadota</taxon>
        <taxon>Gammaproteobacteria</taxon>
        <taxon>Enterobacterales</taxon>
        <taxon>Morganellaceae</taxon>
        <taxon>Photorhabdus</taxon>
    </lineage>
</organism>
<keyword evidence="2" id="KW-1185">Reference proteome</keyword>
<dbReference type="AlphaFoldDB" id="A0A7X5QHY1"/>
<evidence type="ECO:0000313" key="1">
    <source>
        <dbReference type="EMBL" id="NHB94694.1"/>
    </source>
</evidence>
<evidence type="ECO:0000313" key="2">
    <source>
        <dbReference type="Proteomes" id="UP000591844"/>
    </source>
</evidence>
<comment type="caution">
    <text evidence="1">The sequence shown here is derived from an EMBL/GenBank/DDBJ whole genome shotgun (WGS) entry which is preliminary data.</text>
</comment>
<sequence length="199" mass="23013">MLKCYQIDLTEYQANKLKESDINATNNLLYKIKNPPVEEIKKFMLKNEINILDHSSFIKNWFPKTGCHIFLSHSHGDVEVVTLIANALYLKCGIKSFIDSYFWKNVDAAIMEIDKKYNEISPDLYCYNGSLKTSSNFYMILSNALSESIHESDSFFFICTNYNSGSSDKDRKKTFSPWIYRGPLGKRKISYAKPVFCTD</sequence>
<protein>
    <recommendedName>
        <fullName evidence="3">TIR domain-containing protein</fullName>
    </recommendedName>
</protein>
<name>A0A7X5QHY1_9GAMM</name>
<accession>A0A7X5QHY1</accession>
<dbReference type="RefSeq" id="WP_166310785.1">
    <property type="nucleotide sequence ID" value="NZ_CAWPIB010000066.1"/>
</dbReference>
<gene>
    <name evidence="1" type="ORF">C5469_22255</name>
</gene>